<dbReference type="Pfam" id="PF13581">
    <property type="entry name" value="HATPase_c_2"/>
    <property type="match status" value="1"/>
</dbReference>
<keyword evidence="1" id="KW-0723">Serine/threonine-protein kinase</keyword>
<reference evidence="4" key="1">
    <citation type="journal article" date="2019" name="Int. J. Syst. Evol. Microbiol.">
        <title>The Global Catalogue of Microorganisms (GCM) 10K type strain sequencing project: providing services to taxonomists for standard genome sequencing and annotation.</title>
        <authorList>
            <consortium name="The Broad Institute Genomics Platform"/>
            <consortium name="The Broad Institute Genome Sequencing Center for Infectious Disease"/>
            <person name="Wu L."/>
            <person name="Ma J."/>
        </authorList>
    </citation>
    <scope>NUCLEOTIDE SEQUENCE [LARGE SCALE GENOMIC DNA]</scope>
    <source>
        <strain evidence="4">KCTC 62102</strain>
    </source>
</reference>
<dbReference type="InterPro" id="IPR050267">
    <property type="entry name" value="Anti-sigma-factor_SerPK"/>
</dbReference>
<name>A0ABV7DQC9_9RHOB</name>
<dbReference type="SUPFAM" id="SSF55874">
    <property type="entry name" value="ATPase domain of HSP90 chaperone/DNA topoisomerase II/histidine kinase"/>
    <property type="match status" value="1"/>
</dbReference>
<organism evidence="3 4">
    <name type="scientific">Tabrizicola soli</name>
    <dbReference type="NCBI Taxonomy" id="2185115"/>
    <lineage>
        <taxon>Bacteria</taxon>
        <taxon>Pseudomonadati</taxon>
        <taxon>Pseudomonadota</taxon>
        <taxon>Alphaproteobacteria</taxon>
        <taxon>Rhodobacterales</taxon>
        <taxon>Paracoccaceae</taxon>
        <taxon>Tabrizicola</taxon>
    </lineage>
</organism>
<protein>
    <submittedName>
        <fullName evidence="3">ATP-binding protein</fullName>
    </submittedName>
</protein>
<gene>
    <name evidence="3" type="ORF">ACFOD6_04155</name>
</gene>
<feature type="domain" description="Histidine kinase/HSP90-like ATPase" evidence="2">
    <location>
        <begin position="18"/>
        <end position="142"/>
    </location>
</feature>
<evidence type="ECO:0000256" key="1">
    <source>
        <dbReference type="ARBA" id="ARBA00022527"/>
    </source>
</evidence>
<sequence>MPPAPDPFAQADTHDLVIRAEPASVRAALRRVTASPPVVDLATDLRSTVEIVLAEVLNNVAEHAYAELEGHVAVTVALHPGALWCEVVDEGAAMPGGSLPEGRLPQTDLAETDLPEGGFGWHLIRSMTRDLEYRRRRGTNRLNFLIPLVEYP</sequence>
<dbReference type="InterPro" id="IPR003594">
    <property type="entry name" value="HATPase_dom"/>
</dbReference>
<evidence type="ECO:0000313" key="3">
    <source>
        <dbReference type="EMBL" id="MFC3085237.1"/>
    </source>
</evidence>
<proteinExistence type="predicted"/>
<evidence type="ECO:0000313" key="4">
    <source>
        <dbReference type="Proteomes" id="UP001595445"/>
    </source>
</evidence>
<dbReference type="CDD" id="cd16936">
    <property type="entry name" value="HATPase_RsbW-like"/>
    <property type="match status" value="1"/>
</dbReference>
<keyword evidence="1" id="KW-0418">Kinase</keyword>
<accession>A0ABV7DQC9</accession>
<dbReference type="EMBL" id="JBHRSM010000009">
    <property type="protein sequence ID" value="MFC3085237.1"/>
    <property type="molecule type" value="Genomic_DNA"/>
</dbReference>
<keyword evidence="3" id="KW-0547">Nucleotide-binding</keyword>
<dbReference type="RefSeq" id="WP_197646957.1">
    <property type="nucleotide sequence ID" value="NZ_JAEACP010000021.1"/>
</dbReference>
<comment type="caution">
    <text evidence="3">The sequence shown here is derived from an EMBL/GenBank/DDBJ whole genome shotgun (WGS) entry which is preliminary data.</text>
</comment>
<dbReference type="InterPro" id="IPR036890">
    <property type="entry name" value="HATPase_C_sf"/>
</dbReference>
<dbReference type="PANTHER" id="PTHR35526">
    <property type="entry name" value="ANTI-SIGMA-F FACTOR RSBW-RELATED"/>
    <property type="match status" value="1"/>
</dbReference>
<dbReference type="PANTHER" id="PTHR35526:SF3">
    <property type="entry name" value="ANTI-SIGMA-F FACTOR RSBW"/>
    <property type="match status" value="1"/>
</dbReference>
<dbReference type="Gene3D" id="3.30.565.10">
    <property type="entry name" value="Histidine kinase-like ATPase, C-terminal domain"/>
    <property type="match status" value="1"/>
</dbReference>
<dbReference type="GO" id="GO:0005524">
    <property type="term" value="F:ATP binding"/>
    <property type="evidence" value="ECO:0007669"/>
    <property type="project" value="UniProtKB-KW"/>
</dbReference>
<keyword evidence="3" id="KW-0067">ATP-binding</keyword>
<dbReference type="Proteomes" id="UP001595445">
    <property type="component" value="Unassembled WGS sequence"/>
</dbReference>
<keyword evidence="1" id="KW-0808">Transferase</keyword>
<evidence type="ECO:0000259" key="2">
    <source>
        <dbReference type="Pfam" id="PF13581"/>
    </source>
</evidence>
<keyword evidence="4" id="KW-1185">Reference proteome</keyword>